<evidence type="ECO:0000256" key="10">
    <source>
        <dbReference type="ARBA" id="ARBA00047624"/>
    </source>
</evidence>
<dbReference type="RefSeq" id="WP_149955076.1">
    <property type="nucleotide sequence ID" value="NZ_BKDJ01000001.1"/>
</dbReference>
<dbReference type="SUPFAM" id="SSF52540">
    <property type="entry name" value="P-loop containing nucleoside triphosphate hydrolases"/>
    <property type="match status" value="1"/>
</dbReference>
<proteinExistence type="inferred from homology"/>
<evidence type="ECO:0000256" key="11">
    <source>
        <dbReference type="SAM" id="MobiDB-lite"/>
    </source>
</evidence>
<dbReference type="AlphaFoldDB" id="A0A5A7NL65"/>
<dbReference type="InterPro" id="IPR030679">
    <property type="entry name" value="ABC_ATPase_HisP-typ"/>
</dbReference>
<comment type="caution">
    <text evidence="13">The sequence shown here is derived from an EMBL/GenBank/DDBJ whole genome shotgun (WGS) entry which is preliminary data.</text>
</comment>
<dbReference type="InterPro" id="IPR017871">
    <property type="entry name" value="ABC_transporter-like_CS"/>
</dbReference>
<keyword evidence="6 13" id="KW-0067">ATP-binding</keyword>
<protein>
    <recommendedName>
        <fullName evidence="9">ABC-type polar-amino-acid transporter</fullName>
        <ecNumber evidence="9">7.4.2.1</ecNumber>
    </recommendedName>
</protein>
<feature type="region of interest" description="Disordered" evidence="11">
    <location>
        <begin position="1"/>
        <end position="23"/>
    </location>
</feature>
<dbReference type="Gene3D" id="3.40.50.300">
    <property type="entry name" value="P-loop containing nucleotide triphosphate hydrolases"/>
    <property type="match status" value="1"/>
</dbReference>
<dbReference type="SMART" id="SM00382">
    <property type="entry name" value="AAA"/>
    <property type="match status" value="1"/>
</dbReference>
<evidence type="ECO:0000256" key="2">
    <source>
        <dbReference type="ARBA" id="ARBA00005417"/>
    </source>
</evidence>
<evidence type="ECO:0000256" key="4">
    <source>
        <dbReference type="ARBA" id="ARBA00022475"/>
    </source>
</evidence>
<dbReference type="PROSITE" id="PS00211">
    <property type="entry name" value="ABC_TRANSPORTER_1"/>
    <property type="match status" value="1"/>
</dbReference>
<evidence type="ECO:0000256" key="7">
    <source>
        <dbReference type="ARBA" id="ARBA00022970"/>
    </source>
</evidence>
<dbReference type="CDD" id="cd03262">
    <property type="entry name" value="ABC_HisP_GlnQ"/>
    <property type="match status" value="1"/>
</dbReference>
<dbReference type="PROSITE" id="PS50893">
    <property type="entry name" value="ABC_TRANSPORTER_2"/>
    <property type="match status" value="1"/>
</dbReference>
<dbReference type="Pfam" id="PF00005">
    <property type="entry name" value="ABC_tran"/>
    <property type="match status" value="1"/>
</dbReference>
<evidence type="ECO:0000256" key="3">
    <source>
        <dbReference type="ARBA" id="ARBA00022448"/>
    </source>
</evidence>
<dbReference type="PIRSF" id="PIRSF039085">
    <property type="entry name" value="ABC_ATPase_HisP"/>
    <property type="match status" value="1"/>
</dbReference>
<dbReference type="InterPro" id="IPR050086">
    <property type="entry name" value="MetN_ABC_transporter-like"/>
</dbReference>
<keyword evidence="14" id="KW-1185">Reference proteome</keyword>
<evidence type="ECO:0000256" key="9">
    <source>
        <dbReference type="ARBA" id="ARBA00038850"/>
    </source>
</evidence>
<dbReference type="FunFam" id="3.40.50.300:FF:000020">
    <property type="entry name" value="Amino acid ABC transporter ATP-binding component"/>
    <property type="match status" value="1"/>
</dbReference>
<dbReference type="Proteomes" id="UP000325307">
    <property type="component" value="Unassembled WGS sequence"/>
</dbReference>
<dbReference type="EC" id="7.4.2.1" evidence="9"/>
<organism evidence="13 14">
    <name type="scientific">Zafaria cholistanensis</name>
    <dbReference type="NCBI Taxonomy" id="1682741"/>
    <lineage>
        <taxon>Bacteria</taxon>
        <taxon>Bacillati</taxon>
        <taxon>Actinomycetota</taxon>
        <taxon>Actinomycetes</taxon>
        <taxon>Micrococcales</taxon>
        <taxon>Micrococcaceae</taxon>
        <taxon>Zafaria</taxon>
    </lineage>
</organism>
<gene>
    <name evidence="13" type="primary">yecC</name>
    <name evidence="13" type="ORF">NCCP1664_00170</name>
</gene>
<keyword evidence="4" id="KW-1003">Cell membrane</keyword>
<dbReference type="GO" id="GO:0015426">
    <property type="term" value="F:ATPase-coupled polar amino acid-transporter activity"/>
    <property type="evidence" value="ECO:0007669"/>
    <property type="project" value="UniProtKB-EC"/>
</dbReference>
<dbReference type="PANTHER" id="PTHR43166:SF9">
    <property type="entry name" value="GLUTAMATE_ASPARTATE IMPORT ATP-BINDING PROTEIN GLTL"/>
    <property type="match status" value="1"/>
</dbReference>
<dbReference type="OrthoDB" id="3190580at2"/>
<sequence>MFHSTQGVQGPDPVAFPSGEADATAGGTPILELRDIRIEYKGHEVVHGVSLAVQRGEVIALIGPSGAGKSSLLRSINFLEQPSAGQILVNGQLVQGQSGSRGAIARNKSLAAHRRDVGMVFQQFNLFPHLTALENVVLAQVHSLNRSKEEAVARARQELAHVGLTGHEDKYPAKCSGGQQQRIAIARALAMDPQLMLFDEPTSSLDPELGVEVLNTMKRLASEGMTMLVVTHEMHFAEDVADRVVFMADGAIVEEGPAEQVMLRPSSERAKTFLSAVRGR</sequence>
<dbReference type="PANTHER" id="PTHR43166">
    <property type="entry name" value="AMINO ACID IMPORT ATP-BINDING PROTEIN"/>
    <property type="match status" value="1"/>
</dbReference>
<dbReference type="InterPro" id="IPR003439">
    <property type="entry name" value="ABC_transporter-like_ATP-bd"/>
</dbReference>
<evidence type="ECO:0000256" key="6">
    <source>
        <dbReference type="ARBA" id="ARBA00022840"/>
    </source>
</evidence>
<evidence type="ECO:0000313" key="14">
    <source>
        <dbReference type="Proteomes" id="UP000325307"/>
    </source>
</evidence>
<dbReference type="GO" id="GO:0005886">
    <property type="term" value="C:plasma membrane"/>
    <property type="evidence" value="ECO:0007669"/>
    <property type="project" value="UniProtKB-SubCell"/>
</dbReference>
<evidence type="ECO:0000259" key="12">
    <source>
        <dbReference type="PROSITE" id="PS50893"/>
    </source>
</evidence>
<dbReference type="InterPro" id="IPR003593">
    <property type="entry name" value="AAA+_ATPase"/>
</dbReference>
<keyword evidence="3" id="KW-0813">Transport</keyword>
<evidence type="ECO:0000256" key="1">
    <source>
        <dbReference type="ARBA" id="ARBA00004202"/>
    </source>
</evidence>
<dbReference type="GO" id="GO:0016887">
    <property type="term" value="F:ATP hydrolysis activity"/>
    <property type="evidence" value="ECO:0007669"/>
    <property type="project" value="InterPro"/>
</dbReference>
<feature type="domain" description="ABC transporter" evidence="12">
    <location>
        <begin position="31"/>
        <end position="274"/>
    </location>
</feature>
<evidence type="ECO:0000256" key="5">
    <source>
        <dbReference type="ARBA" id="ARBA00022741"/>
    </source>
</evidence>
<comment type="catalytic activity">
    <reaction evidence="10">
        <text>a polar amino acid(out) + ATP + H2O = a polar amino acid(in) + ADP + phosphate + H(+)</text>
        <dbReference type="Rhea" id="RHEA:14673"/>
        <dbReference type="ChEBI" id="CHEBI:15377"/>
        <dbReference type="ChEBI" id="CHEBI:15378"/>
        <dbReference type="ChEBI" id="CHEBI:30616"/>
        <dbReference type="ChEBI" id="CHEBI:43474"/>
        <dbReference type="ChEBI" id="CHEBI:62031"/>
        <dbReference type="ChEBI" id="CHEBI:456216"/>
        <dbReference type="EC" id="7.4.2.1"/>
    </reaction>
    <physiologicalReaction direction="left-to-right" evidence="10">
        <dbReference type="Rhea" id="RHEA:14674"/>
    </physiologicalReaction>
</comment>
<evidence type="ECO:0000256" key="8">
    <source>
        <dbReference type="ARBA" id="ARBA00023136"/>
    </source>
</evidence>
<accession>A0A5A7NL65</accession>
<name>A0A5A7NL65_9MICC</name>
<keyword evidence="7" id="KW-0029">Amino-acid transport</keyword>
<keyword evidence="8" id="KW-0472">Membrane</keyword>
<dbReference type="InterPro" id="IPR027417">
    <property type="entry name" value="P-loop_NTPase"/>
</dbReference>
<comment type="subcellular location">
    <subcellularLocation>
        <location evidence="1">Cell membrane</location>
        <topology evidence="1">Peripheral membrane protein</topology>
    </subcellularLocation>
</comment>
<dbReference type="GO" id="GO:0005524">
    <property type="term" value="F:ATP binding"/>
    <property type="evidence" value="ECO:0007669"/>
    <property type="project" value="UniProtKB-KW"/>
</dbReference>
<keyword evidence="5" id="KW-0547">Nucleotide-binding</keyword>
<comment type="similarity">
    <text evidence="2">Belongs to the ABC transporter superfamily.</text>
</comment>
<evidence type="ECO:0000313" key="13">
    <source>
        <dbReference type="EMBL" id="GER21520.1"/>
    </source>
</evidence>
<reference evidence="13 14" key="1">
    <citation type="submission" date="2019-09" db="EMBL/GenBank/DDBJ databases">
        <title>Arthrobacter zafarii sp. nov., a moderately thermotolerant and halotolerant actinobacterium isolated from Cholistan desert soil of Pakistan.</title>
        <authorList>
            <person name="Amin A."/>
            <person name="Ahmed I."/>
            <person name="Khalid N."/>
            <person name="Schumann P."/>
            <person name="Busse H.J."/>
            <person name="Khan I.U."/>
            <person name="Li S."/>
            <person name="Li W.J."/>
        </authorList>
    </citation>
    <scope>NUCLEOTIDE SEQUENCE [LARGE SCALE GENOMIC DNA]</scope>
    <source>
        <strain evidence="13 14">NCCP-1664</strain>
    </source>
</reference>
<dbReference type="EMBL" id="BKDJ01000001">
    <property type="protein sequence ID" value="GER21520.1"/>
    <property type="molecule type" value="Genomic_DNA"/>
</dbReference>